<reference evidence="1" key="1">
    <citation type="submission" date="2024-05" db="EMBL/GenBank/DDBJ databases">
        <title>Isolation and characterization of Sporomusa carbonis sp. nov., a carboxydotrophic hydrogenogen in the genus of Sporomusa isolated from a charcoal burning pile.</title>
        <authorList>
            <person name="Boeer T."/>
            <person name="Rosenbaum F."/>
            <person name="Eysell L."/>
            <person name="Mueller V."/>
            <person name="Daniel R."/>
            <person name="Poehlein A."/>
        </authorList>
    </citation>
    <scope>NUCLEOTIDE SEQUENCE [LARGE SCALE GENOMIC DNA]</scope>
    <source>
        <strain evidence="1">DSM 10669</strain>
    </source>
</reference>
<protein>
    <submittedName>
        <fullName evidence="1">Uncharacterized protein</fullName>
    </submittedName>
</protein>
<sequence length="42" mass="4836">MRVEEFVFRFLQIAVDWDSNARPILGYYAKIGKLSSEGALMI</sequence>
<gene>
    <name evidence="1" type="ORF">SPSIL_056490</name>
</gene>
<dbReference type="EMBL" id="CP155573">
    <property type="protein sequence ID" value="XFO69415.1"/>
    <property type="molecule type" value="Genomic_DNA"/>
</dbReference>
<name>A0ABZ3IUM1_9FIRM</name>
<dbReference type="Proteomes" id="UP000216752">
    <property type="component" value="Chromosome"/>
</dbReference>
<evidence type="ECO:0000313" key="2">
    <source>
        <dbReference type="Proteomes" id="UP000216752"/>
    </source>
</evidence>
<proteinExistence type="predicted"/>
<accession>A0ABZ3IUM1</accession>
<evidence type="ECO:0000313" key="1">
    <source>
        <dbReference type="EMBL" id="XFO69415.1"/>
    </source>
</evidence>
<keyword evidence="2" id="KW-1185">Reference proteome</keyword>
<organism evidence="1 2">
    <name type="scientific">Sporomusa silvacetica DSM 10669</name>
    <dbReference type="NCBI Taxonomy" id="1123289"/>
    <lineage>
        <taxon>Bacteria</taxon>
        <taxon>Bacillati</taxon>
        <taxon>Bacillota</taxon>
        <taxon>Negativicutes</taxon>
        <taxon>Selenomonadales</taxon>
        <taxon>Sporomusaceae</taxon>
        <taxon>Sporomusa</taxon>
    </lineage>
</organism>